<dbReference type="EMBL" id="JAWDGP010002732">
    <property type="protein sequence ID" value="KAK3780374.1"/>
    <property type="molecule type" value="Genomic_DNA"/>
</dbReference>
<reference evidence="3" key="1">
    <citation type="journal article" date="2023" name="G3 (Bethesda)">
        <title>A reference genome for the long-term kleptoplast-retaining sea slug Elysia crispata morphotype clarki.</title>
        <authorList>
            <person name="Eastman K.E."/>
            <person name="Pendleton A.L."/>
            <person name="Shaikh M.A."/>
            <person name="Suttiyut T."/>
            <person name="Ogas R."/>
            <person name="Tomko P."/>
            <person name="Gavelis G."/>
            <person name="Widhalm J.R."/>
            <person name="Wisecaver J.H."/>
        </authorList>
    </citation>
    <scope>NUCLEOTIDE SEQUENCE</scope>
    <source>
        <strain evidence="3">ECLA1</strain>
    </source>
</reference>
<name>A0AAE1DRN4_9GAST</name>
<proteinExistence type="predicted"/>
<evidence type="ECO:0000256" key="1">
    <source>
        <dbReference type="SAM" id="Phobius"/>
    </source>
</evidence>
<protein>
    <submittedName>
        <fullName evidence="3">Uncharacterized protein</fullName>
    </submittedName>
</protein>
<feature type="chain" id="PRO_5042062533" evidence="2">
    <location>
        <begin position="20"/>
        <end position="107"/>
    </location>
</feature>
<dbReference type="Proteomes" id="UP001283361">
    <property type="component" value="Unassembled WGS sequence"/>
</dbReference>
<dbReference type="AlphaFoldDB" id="A0AAE1DRN4"/>
<gene>
    <name evidence="3" type="ORF">RRG08_061995</name>
</gene>
<accession>A0AAE1DRN4</accession>
<evidence type="ECO:0000256" key="2">
    <source>
        <dbReference type="SAM" id="SignalP"/>
    </source>
</evidence>
<comment type="caution">
    <text evidence="3">The sequence shown here is derived from an EMBL/GenBank/DDBJ whole genome shotgun (WGS) entry which is preliminary data.</text>
</comment>
<keyword evidence="4" id="KW-1185">Reference proteome</keyword>
<sequence>MGLFSILFVTAMALTLATGQMGCMSRLQTCRDVFYRTSYNQYEWEDFWNCVYPVDCSGDSNGTDFKKYLLDSLSKATIESSTSYDTGSMFSLSLFLGFVCLVLSLNR</sequence>
<organism evidence="3 4">
    <name type="scientific">Elysia crispata</name>
    <name type="common">lettuce slug</name>
    <dbReference type="NCBI Taxonomy" id="231223"/>
    <lineage>
        <taxon>Eukaryota</taxon>
        <taxon>Metazoa</taxon>
        <taxon>Spiralia</taxon>
        <taxon>Lophotrochozoa</taxon>
        <taxon>Mollusca</taxon>
        <taxon>Gastropoda</taxon>
        <taxon>Heterobranchia</taxon>
        <taxon>Euthyneura</taxon>
        <taxon>Panpulmonata</taxon>
        <taxon>Sacoglossa</taxon>
        <taxon>Placobranchoidea</taxon>
        <taxon>Plakobranchidae</taxon>
        <taxon>Elysia</taxon>
    </lineage>
</organism>
<keyword evidence="1" id="KW-0472">Membrane</keyword>
<evidence type="ECO:0000313" key="4">
    <source>
        <dbReference type="Proteomes" id="UP001283361"/>
    </source>
</evidence>
<keyword evidence="1" id="KW-0812">Transmembrane</keyword>
<keyword evidence="2" id="KW-0732">Signal</keyword>
<feature type="transmembrane region" description="Helical" evidence="1">
    <location>
        <begin position="87"/>
        <end position="105"/>
    </location>
</feature>
<evidence type="ECO:0000313" key="3">
    <source>
        <dbReference type="EMBL" id="KAK3780374.1"/>
    </source>
</evidence>
<keyword evidence="1" id="KW-1133">Transmembrane helix</keyword>
<feature type="signal peptide" evidence="2">
    <location>
        <begin position="1"/>
        <end position="19"/>
    </location>
</feature>